<feature type="transmembrane region" description="Helical" evidence="2">
    <location>
        <begin position="254"/>
        <end position="270"/>
    </location>
</feature>
<reference evidence="3 4" key="1">
    <citation type="submission" date="2019-07" db="EMBL/GenBank/DDBJ databases">
        <title>Whole genome shotgun sequence of Cellulomonas xylanilytica NBRC 101102.</title>
        <authorList>
            <person name="Hosoyama A."/>
            <person name="Uohara A."/>
            <person name="Ohji S."/>
            <person name="Ichikawa N."/>
        </authorList>
    </citation>
    <scope>NUCLEOTIDE SEQUENCE [LARGE SCALE GENOMIC DNA]</scope>
    <source>
        <strain evidence="3 4">NBRC 101102</strain>
    </source>
</reference>
<keyword evidence="2" id="KW-1133">Transmembrane helix</keyword>
<feature type="transmembrane region" description="Helical" evidence="2">
    <location>
        <begin position="177"/>
        <end position="196"/>
    </location>
</feature>
<feature type="region of interest" description="Disordered" evidence="1">
    <location>
        <begin position="1"/>
        <end position="24"/>
    </location>
</feature>
<dbReference type="PANTHER" id="PTHR23028:SF53">
    <property type="entry name" value="ACYL_TRANSF_3 DOMAIN-CONTAINING PROTEIN"/>
    <property type="match status" value="1"/>
</dbReference>
<dbReference type="GO" id="GO:0009103">
    <property type="term" value="P:lipopolysaccharide biosynthetic process"/>
    <property type="evidence" value="ECO:0007669"/>
    <property type="project" value="TreeGrafter"/>
</dbReference>
<keyword evidence="2" id="KW-0812">Transmembrane</keyword>
<name>A0A510V359_9CELL</name>
<keyword evidence="2" id="KW-0472">Membrane</keyword>
<evidence type="ECO:0000256" key="1">
    <source>
        <dbReference type="SAM" id="MobiDB-lite"/>
    </source>
</evidence>
<evidence type="ECO:0000256" key="2">
    <source>
        <dbReference type="SAM" id="Phobius"/>
    </source>
</evidence>
<feature type="transmembrane region" description="Helical" evidence="2">
    <location>
        <begin position="70"/>
        <end position="87"/>
    </location>
</feature>
<keyword evidence="4" id="KW-1185">Reference proteome</keyword>
<feature type="compositionally biased region" description="Low complexity" evidence="1">
    <location>
        <begin position="1"/>
        <end position="11"/>
    </location>
</feature>
<keyword evidence="3" id="KW-0012">Acyltransferase</keyword>
<dbReference type="Proteomes" id="UP000321118">
    <property type="component" value="Unassembled WGS sequence"/>
</dbReference>
<gene>
    <name evidence="3" type="ORF">CXY01_18280</name>
</gene>
<dbReference type="OrthoDB" id="9796461at2"/>
<feature type="transmembrane region" description="Helical" evidence="2">
    <location>
        <begin position="43"/>
        <end position="64"/>
    </location>
</feature>
<feature type="transmembrane region" description="Helical" evidence="2">
    <location>
        <begin position="108"/>
        <end position="128"/>
    </location>
</feature>
<feature type="transmembrane region" description="Helical" evidence="2">
    <location>
        <begin position="229"/>
        <end position="247"/>
    </location>
</feature>
<comment type="caution">
    <text evidence="3">The sequence shown here is derived from an EMBL/GenBank/DDBJ whole genome shotgun (WGS) entry which is preliminary data.</text>
</comment>
<feature type="transmembrane region" description="Helical" evidence="2">
    <location>
        <begin position="203"/>
        <end position="223"/>
    </location>
</feature>
<feature type="transmembrane region" description="Helical" evidence="2">
    <location>
        <begin position="276"/>
        <end position="295"/>
    </location>
</feature>
<dbReference type="EMBL" id="BJUB01000005">
    <property type="protein sequence ID" value="GEK21308.1"/>
    <property type="molecule type" value="Genomic_DNA"/>
</dbReference>
<accession>A0A510V359</accession>
<dbReference type="GO" id="GO:0016746">
    <property type="term" value="F:acyltransferase activity"/>
    <property type="evidence" value="ECO:0007669"/>
    <property type="project" value="UniProtKB-KW"/>
</dbReference>
<dbReference type="InterPro" id="IPR050879">
    <property type="entry name" value="Acyltransferase_3"/>
</dbReference>
<dbReference type="PANTHER" id="PTHR23028">
    <property type="entry name" value="ACETYLTRANSFERASE"/>
    <property type="match status" value="1"/>
</dbReference>
<organism evidence="3 4">
    <name type="scientific">Cellulomonas xylanilytica</name>
    <dbReference type="NCBI Taxonomy" id="233583"/>
    <lineage>
        <taxon>Bacteria</taxon>
        <taxon>Bacillati</taxon>
        <taxon>Actinomycetota</taxon>
        <taxon>Actinomycetes</taxon>
        <taxon>Micrococcales</taxon>
        <taxon>Cellulomonadaceae</taxon>
        <taxon>Cellulomonas</taxon>
    </lineage>
</organism>
<evidence type="ECO:0000313" key="3">
    <source>
        <dbReference type="EMBL" id="GEK21308.1"/>
    </source>
</evidence>
<evidence type="ECO:0000313" key="4">
    <source>
        <dbReference type="Proteomes" id="UP000321118"/>
    </source>
</evidence>
<protein>
    <submittedName>
        <fullName evidence="3">Acyltransferase</fullName>
    </submittedName>
</protein>
<keyword evidence="3" id="KW-0808">Transferase</keyword>
<dbReference type="RefSeq" id="WP_146927128.1">
    <property type="nucleotide sequence ID" value="NZ_BJUB01000005.1"/>
</dbReference>
<sequence>MTADEVVAPRPEVLEPPRPRAQGAPTLAEQFDPRRNGLNAVRLGLAAAVIVWHSVPVTGASVPWAPVRQLGGSLWVDAFFAISGFLITRSWIRNPRLRTYLWARALRILPAFYVCLVLTAFVIAPLAVRAQGQSLSLSDSLDYVLANAFLRVQQYDIAGTPTGVPYEGVWNGSLWTLWWEALCYLGIAALGVVGLLRRSRETVVVLFVLFWCAELAVTLGVVERYEFRMGARFGLMFTAGALLLVLAHRVRVRPAYLAVAALAVVPAAFVPDYRLVAAPLVAYVALGLGAMMTAPRWRFTQDLSYGTYVYAFPLQQALVCVGLGALPVAVFAGLSIAVTLPVAAASWFLVERPALRLKRGARPPGGQTG</sequence>
<proteinExistence type="predicted"/>
<dbReference type="AlphaFoldDB" id="A0A510V359"/>
<dbReference type="GO" id="GO:0016020">
    <property type="term" value="C:membrane"/>
    <property type="evidence" value="ECO:0007669"/>
    <property type="project" value="TreeGrafter"/>
</dbReference>